<evidence type="ECO:0000313" key="6">
    <source>
        <dbReference type="EMBL" id="MCE2596431.1"/>
    </source>
</evidence>
<dbReference type="PANTHER" id="PTHR30537">
    <property type="entry name" value="HTH-TYPE TRANSCRIPTIONAL REGULATOR"/>
    <property type="match status" value="1"/>
</dbReference>
<dbReference type="Pfam" id="PF03466">
    <property type="entry name" value="LysR_substrate"/>
    <property type="match status" value="1"/>
</dbReference>
<dbReference type="PROSITE" id="PS50931">
    <property type="entry name" value="HTH_LYSR"/>
    <property type="match status" value="1"/>
</dbReference>
<evidence type="ECO:0000313" key="7">
    <source>
        <dbReference type="Proteomes" id="UP001201273"/>
    </source>
</evidence>
<gene>
    <name evidence="6" type="ORF">K6Y31_16670</name>
</gene>
<evidence type="ECO:0000256" key="4">
    <source>
        <dbReference type="ARBA" id="ARBA00023163"/>
    </source>
</evidence>
<proteinExistence type="inferred from homology"/>
<dbReference type="InterPro" id="IPR036390">
    <property type="entry name" value="WH_DNA-bd_sf"/>
</dbReference>
<accession>A0ABS8WBN7</accession>
<keyword evidence="7" id="KW-1185">Reference proteome</keyword>
<comment type="similarity">
    <text evidence="1">Belongs to the LysR transcriptional regulatory family.</text>
</comment>
<dbReference type="CDD" id="cd08422">
    <property type="entry name" value="PBP2_CrgA_like"/>
    <property type="match status" value="1"/>
</dbReference>
<feature type="domain" description="HTH lysR-type" evidence="5">
    <location>
        <begin position="1"/>
        <end position="59"/>
    </location>
</feature>
<dbReference type="EMBL" id="JAIMJA010000019">
    <property type="protein sequence ID" value="MCE2596431.1"/>
    <property type="molecule type" value="Genomic_DNA"/>
</dbReference>
<keyword evidence="3" id="KW-0238">DNA-binding</keyword>
<dbReference type="SUPFAM" id="SSF46785">
    <property type="entry name" value="Winged helix' DNA-binding domain"/>
    <property type="match status" value="1"/>
</dbReference>
<dbReference type="InterPro" id="IPR005119">
    <property type="entry name" value="LysR_subst-bd"/>
</dbReference>
<dbReference type="Gene3D" id="1.10.10.10">
    <property type="entry name" value="Winged helix-like DNA-binding domain superfamily/Winged helix DNA-binding domain"/>
    <property type="match status" value="1"/>
</dbReference>
<sequence>MDKLKAMQLYVRVVELGSFSRVAEQLGTSKSMISKQISQLEDNLGVRLLQRSTRRLQMTELGEDYLVSCREILKRLEDTEVQLQASQHSAKGRLRINVPMALGSTVLAPALAAFMKQYPQIELDVELSDMAQDLLEHNFDLGLRVASREFDSAYVGKKITKFSYSICASPEYLATHPTIQTPQDLQQHHCFEYSYFRHKNLWPVGVDPVPIAGPLKANSSVFLLEMIKQGLGIGYIPRFICHRALQAGEVVEILDDATKPIMTLFALYPVRQYTPPKVKYFIEFLEAWFEGHPYQDEDI</sequence>
<evidence type="ECO:0000256" key="1">
    <source>
        <dbReference type="ARBA" id="ARBA00009437"/>
    </source>
</evidence>
<evidence type="ECO:0000259" key="5">
    <source>
        <dbReference type="PROSITE" id="PS50931"/>
    </source>
</evidence>
<comment type="caution">
    <text evidence="6">The sequence shown here is derived from an EMBL/GenBank/DDBJ whole genome shotgun (WGS) entry which is preliminary data.</text>
</comment>
<dbReference type="SUPFAM" id="SSF53850">
    <property type="entry name" value="Periplasmic binding protein-like II"/>
    <property type="match status" value="1"/>
</dbReference>
<evidence type="ECO:0000256" key="3">
    <source>
        <dbReference type="ARBA" id="ARBA00023125"/>
    </source>
</evidence>
<evidence type="ECO:0000256" key="2">
    <source>
        <dbReference type="ARBA" id="ARBA00023015"/>
    </source>
</evidence>
<keyword evidence="4" id="KW-0804">Transcription</keyword>
<dbReference type="RefSeq" id="WP_233054072.1">
    <property type="nucleotide sequence ID" value="NZ_JAIMJA010000019.1"/>
</dbReference>
<reference evidence="6 7" key="1">
    <citation type="journal article" date="2022" name="Environ. Microbiol. Rep.">
        <title>Eco-phylogenetic analyses reveal divergent evolution of vitamin B12 metabolism in the marine bacterial family 'Psychromonadaceae'.</title>
        <authorList>
            <person name="Jin X."/>
            <person name="Yang Y."/>
            <person name="Cao H."/>
            <person name="Gao B."/>
            <person name="Zhao Z."/>
        </authorList>
    </citation>
    <scope>NUCLEOTIDE SEQUENCE [LARGE SCALE GENOMIC DNA]</scope>
    <source>
        <strain evidence="6 7">MKS20</strain>
    </source>
</reference>
<dbReference type="PRINTS" id="PR00039">
    <property type="entry name" value="HTHLYSR"/>
</dbReference>
<dbReference type="InterPro" id="IPR000847">
    <property type="entry name" value="LysR_HTH_N"/>
</dbReference>
<dbReference type="InterPro" id="IPR036388">
    <property type="entry name" value="WH-like_DNA-bd_sf"/>
</dbReference>
<dbReference type="PANTHER" id="PTHR30537:SF5">
    <property type="entry name" value="HTH-TYPE TRANSCRIPTIONAL ACTIVATOR TTDR-RELATED"/>
    <property type="match status" value="1"/>
</dbReference>
<name>A0ABS8WBN7_9GAMM</name>
<dbReference type="Proteomes" id="UP001201273">
    <property type="component" value="Unassembled WGS sequence"/>
</dbReference>
<protein>
    <submittedName>
        <fullName evidence="6">LysR family transcriptional regulator</fullName>
    </submittedName>
</protein>
<dbReference type="InterPro" id="IPR058163">
    <property type="entry name" value="LysR-type_TF_proteobact-type"/>
</dbReference>
<organism evidence="6 7">
    <name type="scientific">Motilimonas cestriensis</name>
    <dbReference type="NCBI Taxonomy" id="2742685"/>
    <lineage>
        <taxon>Bacteria</taxon>
        <taxon>Pseudomonadati</taxon>
        <taxon>Pseudomonadota</taxon>
        <taxon>Gammaproteobacteria</taxon>
        <taxon>Alteromonadales</taxon>
        <taxon>Alteromonadales genera incertae sedis</taxon>
        <taxon>Motilimonas</taxon>
    </lineage>
</organism>
<dbReference type="Pfam" id="PF00126">
    <property type="entry name" value="HTH_1"/>
    <property type="match status" value="1"/>
</dbReference>
<dbReference type="Gene3D" id="3.40.190.290">
    <property type="match status" value="1"/>
</dbReference>
<keyword evidence="2" id="KW-0805">Transcription regulation</keyword>